<dbReference type="EMBL" id="JBBPBM010000001">
    <property type="protein sequence ID" value="KAK8600776.1"/>
    <property type="molecule type" value="Genomic_DNA"/>
</dbReference>
<comment type="catalytic activity">
    <reaction evidence="1">
        <text>Hydrolysis of (1-&gt;3)-beta-D-glucosidic linkages in (1-&gt;3)-beta-D-glucans.</text>
        <dbReference type="EC" id="3.2.1.39"/>
    </reaction>
</comment>
<evidence type="ECO:0000256" key="5">
    <source>
        <dbReference type="ARBA" id="ARBA00023295"/>
    </source>
</evidence>
<evidence type="ECO:0000256" key="6">
    <source>
        <dbReference type="RuleBase" id="RU004335"/>
    </source>
</evidence>
<comment type="similarity">
    <text evidence="2 6">Belongs to the glycosyl hydrolase 17 family.</text>
</comment>
<dbReference type="SUPFAM" id="SSF51445">
    <property type="entry name" value="(Trans)glycosidases"/>
    <property type="match status" value="1"/>
</dbReference>
<dbReference type="Proteomes" id="UP001472677">
    <property type="component" value="Unassembled WGS sequence"/>
</dbReference>
<keyword evidence="7" id="KW-0732">Signal</keyword>
<keyword evidence="4" id="KW-0378">Hydrolase</keyword>
<dbReference type="InterPro" id="IPR000490">
    <property type="entry name" value="Glyco_hydro_17"/>
</dbReference>
<reference evidence="8 9" key="1">
    <citation type="journal article" date="2024" name="G3 (Bethesda)">
        <title>Genome assembly of Hibiscus sabdariffa L. provides insights into metabolisms of medicinal natural products.</title>
        <authorList>
            <person name="Kim T."/>
        </authorList>
    </citation>
    <scope>NUCLEOTIDE SEQUENCE [LARGE SCALE GENOMIC DNA]</scope>
    <source>
        <strain evidence="8">TK-2024</strain>
        <tissue evidence="8">Old leaves</tissue>
    </source>
</reference>
<keyword evidence="9" id="KW-1185">Reference proteome</keyword>
<comment type="caution">
    <text evidence="8">The sequence shown here is derived from an EMBL/GenBank/DDBJ whole genome shotgun (WGS) entry which is preliminary data.</text>
</comment>
<accession>A0ABR2GDT6</accession>
<keyword evidence="5" id="KW-0326">Glycosidase</keyword>
<dbReference type="Pfam" id="PF00332">
    <property type="entry name" value="Glyco_hydro_17"/>
    <property type="match status" value="1"/>
</dbReference>
<sequence>MGPNFALLFVSALLLLTPLLSLADARDIDVYYGLNGNNLPSPTDVIGLYRRSQIGYLMIYQPYPQVLEALRGSGLSLAIGPRNKDIASFAMSQDVVNA</sequence>
<dbReference type="Gene3D" id="3.20.20.80">
    <property type="entry name" value="Glycosidases"/>
    <property type="match status" value="1"/>
</dbReference>
<evidence type="ECO:0000256" key="1">
    <source>
        <dbReference type="ARBA" id="ARBA00000382"/>
    </source>
</evidence>
<dbReference type="EC" id="3.2.1.39" evidence="3"/>
<dbReference type="InterPro" id="IPR044965">
    <property type="entry name" value="Glyco_hydro_17_plant"/>
</dbReference>
<evidence type="ECO:0000256" key="7">
    <source>
        <dbReference type="SAM" id="SignalP"/>
    </source>
</evidence>
<evidence type="ECO:0000313" key="8">
    <source>
        <dbReference type="EMBL" id="KAK8600776.1"/>
    </source>
</evidence>
<evidence type="ECO:0000256" key="2">
    <source>
        <dbReference type="ARBA" id="ARBA00008773"/>
    </source>
</evidence>
<name>A0ABR2GDT6_9ROSI</name>
<organism evidence="8 9">
    <name type="scientific">Hibiscus sabdariffa</name>
    <name type="common">roselle</name>
    <dbReference type="NCBI Taxonomy" id="183260"/>
    <lineage>
        <taxon>Eukaryota</taxon>
        <taxon>Viridiplantae</taxon>
        <taxon>Streptophyta</taxon>
        <taxon>Embryophyta</taxon>
        <taxon>Tracheophyta</taxon>
        <taxon>Spermatophyta</taxon>
        <taxon>Magnoliopsida</taxon>
        <taxon>eudicotyledons</taxon>
        <taxon>Gunneridae</taxon>
        <taxon>Pentapetalae</taxon>
        <taxon>rosids</taxon>
        <taxon>malvids</taxon>
        <taxon>Malvales</taxon>
        <taxon>Malvaceae</taxon>
        <taxon>Malvoideae</taxon>
        <taxon>Hibiscus</taxon>
    </lineage>
</organism>
<feature type="signal peptide" evidence="7">
    <location>
        <begin position="1"/>
        <end position="25"/>
    </location>
</feature>
<evidence type="ECO:0000313" key="9">
    <source>
        <dbReference type="Proteomes" id="UP001472677"/>
    </source>
</evidence>
<evidence type="ECO:0000256" key="3">
    <source>
        <dbReference type="ARBA" id="ARBA00012780"/>
    </source>
</evidence>
<evidence type="ECO:0000256" key="4">
    <source>
        <dbReference type="ARBA" id="ARBA00022801"/>
    </source>
</evidence>
<dbReference type="InterPro" id="IPR017853">
    <property type="entry name" value="GH"/>
</dbReference>
<gene>
    <name evidence="8" type="ORF">V6N12_050625</name>
</gene>
<protein>
    <recommendedName>
        <fullName evidence="3">glucan endo-1,3-beta-D-glucosidase</fullName>
        <ecNumber evidence="3">3.2.1.39</ecNumber>
    </recommendedName>
</protein>
<dbReference type="PANTHER" id="PTHR32227">
    <property type="entry name" value="GLUCAN ENDO-1,3-BETA-GLUCOSIDASE BG1-RELATED-RELATED"/>
    <property type="match status" value="1"/>
</dbReference>
<feature type="chain" id="PRO_5046695207" description="glucan endo-1,3-beta-D-glucosidase" evidence="7">
    <location>
        <begin position="26"/>
        <end position="98"/>
    </location>
</feature>
<proteinExistence type="inferred from homology"/>